<dbReference type="InterPro" id="IPR036527">
    <property type="entry name" value="SCP2_sterol-bd_dom_sf"/>
</dbReference>
<comment type="pathway">
    <text evidence="1">Cofactor biosynthesis; ubiquinone biosynthesis.</text>
</comment>
<evidence type="ECO:0000259" key="2">
    <source>
        <dbReference type="Pfam" id="PF02036"/>
    </source>
</evidence>
<reference evidence="3 4" key="1">
    <citation type="submission" date="2017-11" db="EMBL/GenBank/DDBJ databases">
        <title>Genome-resolved metagenomics identifies genetic mobility, metabolic interactions, and unexpected diversity in perchlorate-reducing communities.</title>
        <authorList>
            <person name="Barnum T.P."/>
            <person name="Figueroa I.A."/>
            <person name="Carlstrom C.I."/>
            <person name="Lucas L.N."/>
            <person name="Engelbrektson A.L."/>
            <person name="Coates J.D."/>
        </authorList>
    </citation>
    <scope>NUCLEOTIDE SEQUENCE [LARGE SCALE GENOMIC DNA]</scope>
    <source>
        <strain evidence="3">BM301</strain>
    </source>
</reference>
<proteinExistence type="inferred from homology"/>
<comment type="caution">
    <text evidence="3">The sequence shown here is derived from an EMBL/GenBank/DDBJ whole genome shotgun (WGS) entry which is preliminary data.</text>
</comment>
<comment type="similarity">
    <text evidence="1">Belongs to the UbiT family.</text>
</comment>
<dbReference type="InterPro" id="IPR003033">
    <property type="entry name" value="SCP2_sterol-bd_dom"/>
</dbReference>
<organism evidence="3 4">
    <name type="scientific">Sedimenticola selenatireducens</name>
    <dbReference type="NCBI Taxonomy" id="191960"/>
    <lineage>
        <taxon>Bacteria</taxon>
        <taxon>Pseudomonadati</taxon>
        <taxon>Pseudomonadota</taxon>
        <taxon>Gammaproteobacteria</taxon>
        <taxon>Chromatiales</taxon>
        <taxon>Sedimenticolaceae</taxon>
        <taxon>Sedimenticola</taxon>
    </lineage>
</organism>
<name>A0A2N6CS34_9GAMM</name>
<evidence type="ECO:0000313" key="3">
    <source>
        <dbReference type="EMBL" id="PLX59865.1"/>
    </source>
</evidence>
<evidence type="ECO:0000256" key="1">
    <source>
        <dbReference type="HAMAP-Rule" id="MF_02231"/>
    </source>
</evidence>
<protein>
    <recommendedName>
        <fullName evidence="1">Ubiquinone biosynthesis accessory factor UbiT</fullName>
    </recommendedName>
</protein>
<dbReference type="Proteomes" id="UP000235015">
    <property type="component" value="Unassembled WGS sequence"/>
</dbReference>
<dbReference type="GO" id="GO:0006744">
    <property type="term" value="P:ubiquinone biosynthetic process"/>
    <property type="evidence" value="ECO:0007669"/>
    <property type="project" value="UniProtKB-UniRule"/>
</dbReference>
<dbReference type="SUPFAM" id="SSF55718">
    <property type="entry name" value="SCP-like"/>
    <property type="match status" value="1"/>
</dbReference>
<sequence length="182" mass="20083">MTNGIQINNMTHIPGTPYLPAPLALPLSLVPGTTYSQVMVKVLNKLFVPELADGELDFLEGKVMRVDVIDARLHFSITLRDGVLAAASANQPHDLSIEGSIYDFLLLATRREDADTLFFNRRLRLGGDTELGLYVKNFLDALELDGRIGPFLKMMDGVTTLLGRIPSLPKPRLPFPGLGRRN</sequence>
<accession>A0A2N6CS34</accession>
<comment type="function">
    <text evidence="1">Required for O(2)-independent ubiquinone (coenzyme Q) biosynthesis. Likely functions as an accessory factor.</text>
</comment>
<gene>
    <name evidence="1" type="primary">ubiT</name>
    <name evidence="3" type="ORF">C0630_18330</name>
</gene>
<dbReference type="EMBL" id="PKUN01000030">
    <property type="protein sequence ID" value="PLX59865.1"/>
    <property type="molecule type" value="Genomic_DNA"/>
</dbReference>
<dbReference type="HAMAP" id="MF_02231">
    <property type="entry name" value="UbiT"/>
    <property type="match status" value="1"/>
</dbReference>
<dbReference type="RefSeq" id="WP_273440897.1">
    <property type="nucleotide sequence ID" value="NZ_PKUN01000030.1"/>
</dbReference>
<dbReference type="AlphaFoldDB" id="A0A2N6CS34"/>
<evidence type="ECO:0000313" key="4">
    <source>
        <dbReference type="Proteomes" id="UP000235015"/>
    </source>
</evidence>
<feature type="domain" description="SCP2" evidence="2">
    <location>
        <begin position="50"/>
        <end position="140"/>
    </location>
</feature>
<dbReference type="STRING" id="1111735.GCA_000428045_03174"/>
<dbReference type="Pfam" id="PF02036">
    <property type="entry name" value="SCP2"/>
    <property type="match status" value="1"/>
</dbReference>
<keyword evidence="1" id="KW-0831">Ubiquinone biosynthesis</keyword>
<dbReference type="UniPathway" id="UPA00232"/>
<dbReference type="InterPro" id="IPR016830">
    <property type="entry name" value="UbiT"/>
</dbReference>